<feature type="region of interest" description="Disordered" evidence="2">
    <location>
        <begin position="717"/>
        <end position="742"/>
    </location>
</feature>
<keyword evidence="1" id="KW-0863">Zinc-finger</keyword>
<reference evidence="5" key="1">
    <citation type="submission" date="2024-04" db="EMBL/GenBank/DDBJ databases">
        <title>Salinicola lusitanus LLJ914,a marine bacterium isolated from the Okinawa Trough.</title>
        <authorList>
            <person name="Li J."/>
        </authorList>
    </citation>
    <scope>NUCLEOTIDE SEQUENCE [LARGE SCALE GENOMIC DNA]</scope>
</reference>
<accession>A0AAW0NAA6</accession>
<dbReference type="InterPro" id="IPR001878">
    <property type="entry name" value="Znf_CCHC"/>
</dbReference>
<dbReference type="InterPro" id="IPR036875">
    <property type="entry name" value="Znf_CCHC_sf"/>
</dbReference>
<feature type="region of interest" description="Disordered" evidence="2">
    <location>
        <begin position="412"/>
        <end position="438"/>
    </location>
</feature>
<feature type="domain" description="CCHC-type" evidence="3">
    <location>
        <begin position="703"/>
        <end position="716"/>
    </location>
</feature>
<feature type="compositionally biased region" description="Polar residues" evidence="2">
    <location>
        <begin position="728"/>
        <end position="742"/>
    </location>
</feature>
<sequence>MGLDGGELSQAESRLLAARCLAEQAYVFPYDVELDNDEELRERLTSALTLYNRALDYGGQMLPMEEKRSWYFKMAVIYTRLDDIVKTKVDSEYSRLSHYNKGLKLLKETLESERPQHKALAWCHIGIMLERKDDFVTVPMSVHDCGYSATDPLSCYATAIKLASDEASILNMLAKVCFPLGKHEMATGICNMALDVLPDPELNWQAYCTRAKINVIQYVRDLERAKSGEGGLPDRQNLTAARKDLDKVLSVRPCLRTHLEMAQVYYYMGVDALQESLLVDEAAVNNALALLVLFMQSGVEQSHEPCPAIAQLETWVKKAEEKYAKDSVKAELKLLYRTHPEEVAELARALIRTGRLGLVRRLLETVVPKQKPKRKPVIRTYSLTALSARMEEELQQLREQLARLKADNERLSQEGVPAQAGPSEASQASGASTGQARSLGVHTPITERVLVMAKDRKCPFFNGKSGPPLNEWIEEAQACMRARRLSTVEQAFFLFDHLEGEAKNEIKFRPLGERENPELILETLKDLYGCVQPYVTLQQAFFSRRQEEGETLQEFSLALMALMEQVKQSSPDGVPNSDVLLRDQFTEHVTDSALRRDLKRFIRDKPTATLLQVRAEAIRWEREGLPGQFRERSFSLPSVRGLQYEVRGFTRPAPALTSPAPGLVEVMELLKRQQEQLNQLTQTVSSLQTPRQNNRAPRSSIVCRRCTQLGHYASECDGERVSARPRANSLTGHSNPASHSGN</sequence>
<dbReference type="Gene3D" id="1.25.40.10">
    <property type="entry name" value="Tetratricopeptide repeat domain"/>
    <property type="match status" value="1"/>
</dbReference>
<dbReference type="InterPro" id="IPR042342">
    <property type="entry name" value="TTC22"/>
</dbReference>
<dbReference type="GO" id="GO:0003676">
    <property type="term" value="F:nucleic acid binding"/>
    <property type="evidence" value="ECO:0007669"/>
    <property type="project" value="InterPro"/>
</dbReference>
<dbReference type="PROSITE" id="PS50158">
    <property type="entry name" value="ZF_CCHC"/>
    <property type="match status" value="1"/>
</dbReference>
<name>A0AAW0NAA6_9GOBI</name>
<dbReference type="SUPFAM" id="SSF48452">
    <property type="entry name" value="TPR-like"/>
    <property type="match status" value="1"/>
</dbReference>
<protein>
    <recommendedName>
        <fullName evidence="3">CCHC-type domain-containing protein</fullName>
    </recommendedName>
</protein>
<evidence type="ECO:0000256" key="1">
    <source>
        <dbReference type="PROSITE-ProRule" id="PRU00047"/>
    </source>
</evidence>
<dbReference type="EMBL" id="JBBPFD010000018">
    <property type="protein sequence ID" value="KAK7888995.1"/>
    <property type="molecule type" value="Genomic_DNA"/>
</dbReference>
<dbReference type="InterPro" id="IPR048270">
    <property type="entry name" value="PNMA_C"/>
</dbReference>
<gene>
    <name evidence="4" type="ORF">WMY93_024555</name>
</gene>
<organism evidence="4 5">
    <name type="scientific">Mugilogobius chulae</name>
    <name type="common">yellowstripe goby</name>
    <dbReference type="NCBI Taxonomy" id="88201"/>
    <lineage>
        <taxon>Eukaryota</taxon>
        <taxon>Metazoa</taxon>
        <taxon>Chordata</taxon>
        <taxon>Craniata</taxon>
        <taxon>Vertebrata</taxon>
        <taxon>Euteleostomi</taxon>
        <taxon>Actinopterygii</taxon>
        <taxon>Neopterygii</taxon>
        <taxon>Teleostei</taxon>
        <taxon>Neoteleostei</taxon>
        <taxon>Acanthomorphata</taxon>
        <taxon>Gobiaria</taxon>
        <taxon>Gobiiformes</taxon>
        <taxon>Gobioidei</taxon>
        <taxon>Gobiidae</taxon>
        <taxon>Gobionellinae</taxon>
        <taxon>Mugilogobius</taxon>
    </lineage>
</organism>
<keyword evidence="1" id="KW-0862">Zinc</keyword>
<dbReference type="InterPro" id="IPR011990">
    <property type="entry name" value="TPR-like_helical_dom_sf"/>
</dbReference>
<dbReference type="Pfam" id="PF14893">
    <property type="entry name" value="PNMA"/>
    <property type="match status" value="1"/>
</dbReference>
<evidence type="ECO:0000313" key="4">
    <source>
        <dbReference type="EMBL" id="KAK7888995.1"/>
    </source>
</evidence>
<dbReference type="GO" id="GO:0008270">
    <property type="term" value="F:zinc ion binding"/>
    <property type="evidence" value="ECO:0007669"/>
    <property type="project" value="UniProtKB-KW"/>
</dbReference>
<proteinExistence type="predicted"/>
<evidence type="ECO:0000259" key="3">
    <source>
        <dbReference type="PROSITE" id="PS50158"/>
    </source>
</evidence>
<dbReference type="AlphaFoldDB" id="A0AAW0NAA6"/>
<dbReference type="SUPFAM" id="SSF57756">
    <property type="entry name" value="Retrovirus zinc finger-like domains"/>
    <property type="match status" value="1"/>
</dbReference>
<feature type="compositionally biased region" description="Low complexity" evidence="2">
    <location>
        <begin position="423"/>
        <end position="436"/>
    </location>
</feature>
<evidence type="ECO:0000313" key="5">
    <source>
        <dbReference type="Proteomes" id="UP001460270"/>
    </source>
</evidence>
<keyword evidence="1" id="KW-0479">Metal-binding</keyword>
<dbReference type="Proteomes" id="UP001460270">
    <property type="component" value="Unassembled WGS sequence"/>
</dbReference>
<dbReference type="PANTHER" id="PTHR16253">
    <property type="entry name" value="TETRATRICOPEPTIDE REPEAT PROTEIN 22"/>
    <property type="match status" value="1"/>
</dbReference>
<comment type="caution">
    <text evidence="4">The sequence shown here is derived from an EMBL/GenBank/DDBJ whole genome shotgun (WGS) entry which is preliminary data.</text>
</comment>
<evidence type="ECO:0000256" key="2">
    <source>
        <dbReference type="SAM" id="MobiDB-lite"/>
    </source>
</evidence>
<keyword evidence="5" id="KW-1185">Reference proteome</keyword>
<dbReference type="PANTHER" id="PTHR16253:SF0">
    <property type="entry name" value="TETRATRICOPEPTIDE REPEAT PROTEIN 22"/>
    <property type="match status" value="1"/>
</dbReference>